<evidence type="ECO:0000256" key="1">
    <source>
        <dbReference type="SAM" id="SignalP"/>
    </source>
</evidence>
<dbReference type="SUPFAM" id="SSF52317">
    <property type="entry name" value="Class I glutamine amidotransferase-like"/>
    <property type="match status" value="1"/>
</dbReference>
<evidence type="ECO:0000313" key="3">
    <source>
        <dbReference type="Proteomes" id="UP000290545"/>
    </source>
</evidence>
<dbReference type="Proteomes" id="UP000290545">
    <property type="component" value="Unassembled WGS sequence"/>
</dbReference>
<organism evidence="2 3">
    <name type="scientific">Filimonas effusa</name>
    <dbReference type="NCBI Taxonomy" id="2508721"/>
    <lineage>
        <taxon>Bacteria</taxon>
        <taxon>Pseudomonadati</taxon>
        <taxon>Bacteroidota</taxon>
        <taxon>Chitinophagia</taxon>
        <taxon>Chitinophagales</taxon>
        <taxon>Chitinophagaceae</taxon>
        <taxon>Filimonas</taxon>
    </lineage>
</organism>
<reference evidence="2 3" key="1">
    <citation type="submission" date="2019-01" db="EMBL/GenBank/DDBJ databases">
        <title>Filimonas sp. strain TTM-71.</title>
        <authorList>
            <person name="Chen W.-M."/>
        </authorList>
    </citation>
    <scope>NUCLEOTIDE SEQUENCE [LARGE SCALE GENOMIC DNA]</scope>
    <source>
        <strain evidence="2 3">TTM-71</strain>
    </source>
</reference>
<protein>
    <submittedName>
        <fullName evidence="2">PIG-L family deacetylase</fullName>
    </submittedName>
</protein>
<dbReference type="SUPFAM" id="SSF102588">
    <property type="entry name" value="LmbE-like"/>
    <property type="match status" value="1"/>
</dbReference>
<dbReference type="InterPro" id="IPR029062">
    <property type="entry name" value="Class_I_gatase-like"/>
</dbReference>
<dbReference type="Gene3D" id="3.40.50.10320">
    <property type="entry name" value="LmbE-like"/>
    <property type="match status" value="1"/>
</dbReference>
<accession>A0A4Q1D792</accession>
<gene>
    <name evidence="2" type="ORF">ESB13_11630</name>
</gene>
<dbReference type="PANTHER" id="PTHR12993">
    <property type="entry name" value="N-ACETYLGLUCOSAMINYL-PHOSPHATIDYLINOSITOL DE-N-ACETYLASE-RELATED"/>
    <property type="match status" value="1"/>
</dbReference>
<dbReference type="OrthoDB" id="9759749at2"/>
<dbReference type="Pfam" id="PF02585">
    <property type="entry name" value="PIG-L"/>
    <property type="match status" value="1"/>
</dbReference>
<dbReference type="GO" id="GO:0016811">
    <property type="term" value="F:hydrolase activity, acting on carbon-nitrogen (but not peptide) bonds, in linear amides"/>
    <property type="evidence" value="ECO:0007669"/>
    <property type="project" value="TreeGrafter"/>
</dbReference>
<name>A0A4Q1D792_9BACT</name>
<keyword evidence="3" id="KW-1185">Reference proteome</keyword>
<dbReference type="AlphaFoldDB" id="A0A4Q1D792"/>
<evidence type="ECO:0000313" key="2">
    <source>
        <dbReference type="EMBL" id="RXK83926.1"/>
    </source>
</evidence>
<dbReference type="InterPro" id="IPR003737">
    <property type="entry name" value="GlcNAc_PI_deacetylase-related"/>
</dbReference>
<dbReference type="EMBL" id="SDHZ01000002">
    <property type="protein sequence ID" value="RXK83926.1"/>
    <property type="molecule type" value="Genomic_DNA"/>
</dbReference>
<sequence length="837" mass="93510">MTNIRVVFLFLLALVSLRMRAQGPQSQTSAEIYRNLQKLNVLGTVLYVAAHPDDENTRLLAYLAREAQFTTGYLSLTRGDGGQNLIGDEQGVELGLIRTQELLAARRIDGAEQFFSRAYDFGFSKSSEEALRIWDHDAVLSDVVWTIRRYQPDVIITRFPGDARAGHGHHAASAILANEAFVAAADPNRFPEHFKDGLQPWKARRILWNTFNFGGNNTITDDQFHIEVGDFNRLLGKGYGEIASDSRSQHKSQGFGVAKTRGRSMEYFLTTGGDAPHNRLMDGIVTGWNRVDGGNAIQPLVDRLLKDFNFEHPENSLDQLTGLYKKIQALPENSVYKTRKLKEVAELIAQCAGLFAEASTDAAYAIKGQPFRVNYFINSRSSNDIKLEAVSLGNVFDSTIGKQLPMNVNWEMAYTGRISLEAPVSQPYWLQRPMEMGSFRLEKQSDIAVPENRPAFTAGFRINVKGLELLVERPVMYRFTDPVKGEIYEPVTVAPPLVISLTPSMVLTNITPALAQEPVVDLQYKSYFNYPRVPVKVQLFQGNVVIYSRDTLMDLEKEKAYNVRMPLSAIVKKDAKADVRAVVTLTLDGKAYAYKDFLRSINYDHIPGINYFLEDHLSVIATPVNTGGKKRVGYIVGAGDKVPQALTQMGYDVTILHEADITPVNLSRFDAVIAGVRAYNIHEFLETKYPVLMQYVQNGGNYIVQYNTHAKLKARMAPYPLAIINKRITDERAAVEILMPSHAVFNTPNKITAADFDGWIQERSIYQAETTDSHYQLLLGMSDKGEAQSKGSLVITPYGKGNFVYTGLVFFRELPAGVPGAFRLMANLVALPQNKSN</sequence>
<comment type="caution">
    <text evidence="2">The sequence shown here is derived from an EMBL/GenBank/DDBJ whole genome shotgun (WGS) entry which is preliminary data.</text>
</comment>
<proteinExistence type="predicted"/>
<feature type="chain" id="PRO_5020955091" evidence="1">
    <location>
        <begin position="22"/>
        <end position="837"/>
    </location>
</feature>
<keyword evidence="1" id="KW-0732">Signal</keyword>
<dbReference type="InterPro" id="IPR024078">
    <property type="entry name" value="LmbE-like_dom_sf"/>
</dbReference>
<feature type="signal peptide" evidence="1">
    <location>
        <begin position="1"/>
        <end position="21"/>
    </location>
</feature>
<dbReference type="PANTHER" id="PTHR12993:SF11">
    <property type="entry name" value="N-ACETYLGLUCOSAMINYL-PHOSPHATIDYLINOSITOL DE-N-ACETYLASE"/>
    <property type="match status" value="1"/>
</dbReference>